<proteinExistence type="predicted"/>
<keyword evidence="1" id="KW-0812">Transmembrane</keyword>
<keyword evidence="1" id="KW-0472">Membrane</keyword>
<dbReference type="AlphaFoldDB" id="A0A3S4ZM49"/>
<keyword evidence="3" id="KW-1185">Reference proteome</keyword>
<keyword evidence="1" id="KW-1133">Transmembrane helix</keyword>
<evidence type="ECO:0000313" key="3">
    <source>
        <dbReference type="Proteomes" id="UP000784294"/>
    </source>
</evidence>
<protein>
    <submittedName>
        <fullName evidence="2">Uncharacterized protein</fullName>
    </submittedName>
</protein>
<comment type="caution">
    <text evidence="2">The sequence shown here is derived from an EMBL/GenBank/DDBJ whole genome shotgun (WGS) entry which is preliminary data.</text>
</comment>
<dbReference type="Proteomes" id="UP000784294">
    <property type="component" value="Unassembled WGS sequence"/>
</dbReference>
<evidence type="ECO:0000256" key="1">
    <source>
        <dbReference type="SAM" id="Phobius"/>
    </source>
</evidence>
<evidence type="ECO:0000313" key="2">
    <source>
        <dbReference type="EMBL" id="VEL06750.1"/>
    </source>
</evidence>
<accession>A0A3S4ZM49</accession>
<sequence>MGITMSDGEREKCPFCSLLLAGPATLLAPLHLLLLLLLPLLHLLLVHLLLLLDLFGMRRSSRITVIRFAKAIIIRLVSASDAHLCYRD</sequence>
<feature type="transmembrane region" description="Helical" evidence="1">
    <location>
        <begin position="30"/>
        <end position="52"/>
    </location>
</feature>
<name>A0A3S4ZM49_9PLAT</name>
<reference evidence="2" key="1">
    <citation type="submission" date="2018-11" db="EMBL/GenBank/DDBJ databases">
        <authorList>
            <consortium name="Pathogen Informatics"/>
        </authorList>
    </citation>
    <scope>NUCLEOTIDE SEQUENCE</scope>
</reference>
<dbReference type="EMBL" id="CAAALY010000341">
    <property type="protein sequence ID" value="VEL06750.1"/>
    <property type="molecule type" value="Genomic_DNA"/>
</dbReference>
<organism evidence="2 3">
    <name type="scientific">Protopolystoma xenopodis</name>
    <dbReference type="NCBI Taxonomy" id="117903"/>
    <lineage>
        <taxon>Eukaryota</taxon>
        <taxon>Metazoa</taxon>
        <taxon>Spiralia</taxon>
        <taxon>Lophotrochozoa</taxon>
        <taxon>Platyhelminthes</taxon>
        <taxon>Monogenea</taxon>
        <taxon>Polyopisthocotylea</taxon>
        <taxon>Polystomatidea</taxon>
        <taxon>Polystomatidae</taxon>
        <taxon>Protopolystoma</taxon>
    </lineage>
</organism>
<gene>
    <name evidence="2" type="ORF">PXEA_LOCUS190</name>
</gene>